<organism evidence="1">
    <name type="scientific">Siphoviridae sp. ctXQq5</name>
    <dbReference type="NCBI Taxonomy" id="2826368"/>
    <lineage>
        <taxon>Viruses</taxon>
        <taxon>Duplodnaviria</taxon>
        <taxon>Heunggongvirae</taxon>
        <taxon>Uroviricota</taxon>
        <taxon>Caudoviricetes</taxon>
    </lineage>
</organism>
<evidence type="ECO:0000313" key="1">
    <source>
        <dbReference type="EMBL" id="DAD88174.1"/>
    </source>
</evidence>
<accession>A0A8S5N0P9</accession>
<name>A0A8S5N0P9_9CAUD</name>
<reference evidence="1" key="1">
    <citation type="journal article" date="2021" name="Proc. Natl. Acad. Sci. U.S.A.">
        <title>A Catalog of Tens of Thousands of Viruses from Human Metagenomes Reveals Hidden Associations with Chronic Diseases.</title>
        <authorList>
            <person name="Tisza M.J."/>
            <person name="Buck C.B."/>
        </authorList>
    </citation>
    <scope>NUCLEOTIDE SEQUENCE</scope>
    <source>
        <strain evidence="1">CtXQq5</strain>
    </source>
</reference>
<proteinExistence type="predicted"/>
<dbReference type="EMBL" id="BK015037">
    <property type="protein sequence ID" value="DAD88174.1"/>
    <property type="molecule type" value="Genomic_DNA"/>
</dbReference>
<protein>
    <submittedName>
        <fullName evidence="1">Uncharacterized protein</fullName>
    </submittedName>
</protein>
<sequence>MKQKKDIEFPECWEEVKPLEWLHILKTRDKLMHRSGFTLRDVKRDWCAYVLKNRGYRLQGVDDMLMVDRLADTLDWMWKVEEDINQDGVPVTEAQLMYDCTVNLLPKWRYLQGPASHGADLTFGEFRQAAAVINKYNAEHDPTDLRALCAILYRKPVKDKGCALREPFRAQYMGRYMGAVRYMPEWIQWGIYSWFAYFCNYLFTGAFIIDGVEVCFAPVFERHRKSPEAQPGIIQNLGMNSVLYSVAESGVFGNVDATDDTLLLRVMMKLLDDKQRADELMRNFKK</sequence>